<evidence type="ECO:0000256" key="6">
    <source>
        <dbReference type="ARBA" id="ARBA00023295"/>
    </source>
</evidence>
<keyword evidence="5" id="KW-0136">Cellulose degradation</keyword>
<feature type="chain" id="PRO_5042984410" description="cellulase" evidence="9">
    <location>
        <begin position="23"/>
        <end position="631"/>
    </location>
</feature>
<sequence>MKYAFIRCGLLSLALCSSFAHSQVLQEFELENGTLLGGHTGLIDEPFEGVGVYGNSDGVSTVAALSGIPGVFALTVTGASSNDSTARVGVYLGGKRLGTPGFSGTSATSQTLEFELTQAPSESELRFVLETDDGSNDTLLDAFQLERLGDIPPPPPPPILPAQGAFESQQYRNLFVEMGLTAEEVEARVNAVYDQLFHSEDLENEALFIPVGEDMAYIWDTGNNDVRSEGMSYGMMMAVLMDRKEDFDRLWKWANTYSLNREGDMKGYYAWQVTTDGQIRDKNPAPDGEEYMATALFFASHRWGDGEALFDYNAQANILLDDMFDNGQTRYANGGILESFSLFDHNEMQVVFSPATPSDRNWTDPSYHLPAFYELWARWADDNNAFWLELAQSSRDFLKTTVHPDTGLSPDYAYFDGSPHGDYQNWKDTFQYDAWRTVGNAAMDYYWWKKDDWQNTYAETLQAFFMSEGVDSYSSLYELDGTPYENNADHSPGLVAMNALASLASNEPAAWEFVEAFWKTPIPTGKYRYYDGCLYMFAMLALSGKYQIYCPDCESKPSANSSSLSSSSSDSSSSAVSSVASSTSNSSSGELASSSSSSQGSILGGGVGFNLLLTLCGLLFFRLCGKRKLMA</sequence>
<dbReference type="RefSeq" id="WP_236985538.1">
    <property type="nucleotide sequence ID" value="NZ_AP023086.1"/>
</dbReference>
<evidence type="ECO:0000256" key="7">
    <source>
        <dbReference type="ARBA" id="ARBA00023326"/>
    </source>
</evidence>
<dbReference type="EC" id="3.2.1.4" evidence="3"/>
<dbReference type="GO" id="GO:0008810">
    <property type="term" value="F:cellulase activity"/>
    <property type="evidence" value="ECO:0007669"/>
    <property type="project" value="UniProtKB-EC"/>
</dbReference>
<keyword evidence="8" id="KW-1133">Transmembrane helix</keyword>
<dbReference type="SUPFAM" id="SSF48208">
    <property type="entry name" value="Six-hairpin glycosidases"/>
    <property type="match status" value="1"/>
</dbReference>
<dbReference type="Pfam" id="PF01270">
    <property type="entry name" value="Glyco_hydro_8"/>
    <property type="match status" value="1"/>
</dbReference>
<comment type="similarity">
    <text evidence="2">Belongs to the glycosyl hydrolase 8 (cellulase D) family.</text>
</comment>
<evidence type="ECO:0000256" key="4">
    <source>
        <dbReference type="ARBA" id="ARBA00022801"/>
    </source>
</evidence>
<dbReference type="SUPFAM" id="SSF49785">
    <property type="entry name" value="Galactose-binding domain-like"/>
    <property type="match status" value="1"/>
</dbReference>
<proteinExistence type="inferred from homology"/>
<feature type="signal peptide" evidence="9">
    <location>
        <begin position="1"/>
        <end position="22"/>
    </location>
</feature>
<dbReference type="Proteomes" id="UP001320119">
    <property type="component" value="Chromosome"/>
</dbReference>
<evidence type="ECO:0000313" key="11">
    <source>
        <dbReference type="Proteomes" id="UP001320119"/>
    </source>
</evidence>
<dbReference type="InterPro" id="IPR008928">
    <property type="entry name" value="6-hairpin_glycosidase_sf"/>
</dbReference>
<dbReference type="Gene3D" id="1.50.10.10">
    <property type="match status" value="1"/>
</dbReference>
<gene>
    <name evidence="10" type="ORF">MARGE09_P0229</name>
</gene>
<organism evidence="10 11">
    <name type="scientific">Marinagarivorans cellulosilyticus</name>
    <dbReference type="NCBI Taxonomy" id="2721545"/>
    <lineage>
        <taxon>Bacteria</taxon>
        <taxon>Pseudomonadati</taxon>
        <taxon>Pseudomonadota</taxon>
        <taxon>Gammaproteobacteria</taxon>
        <taxon>Cellvibrionales</taxon>
        <taxon>Cellvibrionaceae</taxon>
        <taxon>Marinagarivorans</taxon>
    </lineage>
</organism>
<dbReference type="Gene3D" id="2.60.120.260">
    <property type="entry name" value="Galactose-binding domain-like"/>
    <property type="match status" value="1"/>
</dbReference>
<name>A0AAN2BII4_9GAMM</name>
<comment type="catalytic activity">
    <reaction evidence="1">
        <text>Endohydrolysis of (1-&gt;4)-beta-D-glucosidic linkages in cellulose, lichenin and cereal beta-D-glucans.</text>
        <dbReference type="EC" id="3.2.1.4"/>
    </reaction>
</comment>
<keyword evidence="7" id="KW-0119">Carbohydrate metabolism</keyword>
<evidence type="ECO:0000256" key="2">
    <source>
        <dbReference type="ARBA" id="ARBA00009209"/>
    </source>
</evidence>
<evidence type="ECO:0000256" key="8">
    <source>
        <dbReference type="SAM" id="Phobius"/>
    </source>
</evidence>
<dbReference type="InterPro" id="IPR008979">
    <property type="entry name" value="Galactose-bd-like_sf"/>
</dbReference>
<dbReference type="KEGG" id="marq:MARGE09_P0229"/>
<evidence type="ECO:0000256" key="9">
    <source>
        <dbReference type="SAM" id="SignalP"/>
    </source>
</evidence>
<keyword evidence="8" id="KW-0812">Transmembrane</keyword>
<dbReference type="InterPro" id="IPR012341">
    <property type="entry name" value="6hp_glycosidase-like_sf"/>
</dbReference>
<evidence type="ECO:0000256" key="5">
    <source>
        <dbReference type="ARBA" id="ARBA00023001"/>
    </source>
</evidence>
<dbReference type="AlphaFoldDB" id="A0AAN2BII4"/>
<keyword evidence="9" id="KW-0732">Signal</keyword>
<keyword evidence="8" id="KW-0472">Membrane</keyword>
<dbReference type="EMBL" id="AP023086">
    <property type="protein sequence ID" value="BCD96030.1"/>
    <property type="molecule type" value="Genomic_DNA"/>
</dbReference>
<evidence type="ECO:0000256" key="3">
    <source>
        <dbReference type="ARBA" id="ARBA00012601"/>
    </source>
</evidence>
<dbReference type="PRINTS" id="PR00735">
    <property type="entry name" value="GLHYDRLASE8"/>
</dbReference>
<dbReference type="InterPro" id="IPR002037">
    <property type="entry name" value="Glyco_hydro_8"/>
</dbReference>
<accession>A0AAN2BII4</accession>
<feature type="transmembrane region" description="Helical" evidence="8">
    <location>
        <begin position="602"/>
        <end position="621"/>
    </location>
</feature>
<reference evidence="10 11" key="1">
    <citation type="journal article" date="2022" name="IScience">
        <title>An ultrasensitive nanofiber-based assay for enzymatic hydrolysis and deep-sea microbial degradation of cellulose.</title>
        <authorList>
            <person name="Tsudome M."/>
            <person name="Tachioka M."/>
            <person name="Miyazaki M."/>
            <person name="Uchimura K."/>
            <person name="Tsuda M."/>
            <person name="Takaki Y."/>
            <person name="Deguchi S."/>
        </authorList>
    </citation>
    <scope>NUCLEOTIDE SEQUENCE [LARGE SCALE GENOMIC DNA]</scope>
    <source>
        <strain evidence="10 11">GE09</strain>
    </source>
</reference>
<keyword evidence="7" id="KW-0624">Polysaccharide degradation</keyword>
<dbReference type="GO" id="GO:0030245">
    <property type="term" value="P:cellulose catabolic process"/>
    <property type="evidence" value="ECO:0007669"/>
    <property type="project" value="UniProtKB-KW"/>
</dbReference>
<protein>
    <recommendedName>
        <fullName evidence="3">cellulase</fullName>
        <ecNumber evidence="3">3.2.1.4</ecNumber>
    </recommendedName>
</protein>
<keyword evidence="11" id="KW-1185">Reference proteome</keyword>
<evidence type="ECO:0000256" key="1">
    <source>
        <dbReference type="ARBA" id="ARBA00000966"/>
    </source>
</evidence>
<keyword evidence="4" id="KW-0378">Hydrolase</keyword>
<keyword evidence="6" id="KW-0326">Glycosidase</keyword>
<evidence type="ECO:0000313" key="10">
    <source>
        <dbReference type="EMBL" id="BCD96030.1"/>
    </source>
</evidence>